<feature type="transmembrane region" description="Helical" evidence="6">
    <location>
        <begin position="301"/>
        <end position="322"/>
    </location>
</feature>
<evidence type="ECO:0000259" key="7">
    <source>
        <dbReference type="PROSITE" id="PS50850"/>
    </source>
</evidence>
<feature type="transmembrane region" description="Helical" evidence="6">
    <location>
        <begin position="422"/>
        <end position="439"/>
    </location>
</feature>
<protein>
    <recommendedName>
        <fullName evidence="7">Major facilitator superfamily (MFS) profile domain-containing protein</fullName>
    </recommendedName>
</protein>
<dbReference type="PANTHER" id="PTHR23511:SF5">
    <property type="entry name" value="MAJOR FACILITATOR-TYPE TRANSPORTER HXNZ-RELATED"/>
    <property type="match status" value="1"/>
</dbReference>
<dbReference type="PANTHER" id="PTHR23511">
    <property type="entry name" value="SYNAPTIC VESICLE GLYCOPROTEIN 2"/>
    <property type="match status" value="1"/>
</dbReference>
<evidence type="ECO:0000256" key="2">
    <source>
        <dbReference type="ARBA" id="ARBA00022448"/>
    </source>
</evidence>
<evidence type="ECO:0000256" key="3">
    <source>
        <dbReference type="ARBA" id="ARBA00022692"/>
    </source>
</evidence>
<dbReference type="OrthoDB" id="4139357at2759"/>
<feature type="domain" description="Major facilitator superfamily (MFS) profile" evidence="7">
    <location>
        <begin position="21"/>
        <end position="444"/>
    </location>
</feature>
<reference evidence="8" key="1">
    <citation type="submission" date="2021-01" db="EMBL/GenBank/DDBJ databases">
        <authorList>
            <consortium name="Genoscope - CEA"/>
            <person name="William W."/>
        </authorList>
    </citation>
    <scope>NUCLEOTIDE SEQUENCE</scope>
</reference>
<evidence type="ECO:0000256" key="6">
    <source>
        <dbReference type="SAM" id="Phobius"/>
    </source>
</evidence>
<evidence type="ECO:0000256" key="4">
    <source>
        <dbReference type="ARBA" id="ARBA00022989"/>
    </source>
</evidence>
<feature type="transmembrane region" description="Helical" evidence="6">
    <location>
        <begin position="116"/>
        <end position="133"/>
    </location>
</feature>
<keyword evidence="4 6" id="KW-1133">Transmembrane helix</keyword>
<dbReference type="Proteomes" id="UP000689195">
    <property type="component" value="Unassembled WGS sequence"/>
</dbReference>
<keyword evidence="2" id="KW-0813">Transport</keyword>
<dbReference type="GO" id="GO:0022857">
    <property type="term" value="F:transmembrane transporter activity"/>
    <property type="evidence" value="ECO:0007669"/>
    <property type="project" value="InterPro"/>
</dbReference>
<dbReference type="AlphaFoldDB" id="A0A8S1VS01"/>
<evidence type="ECO:0000256" key="5">
    <source>
        <dbReference type="ARBA" id="ARBA00023136"/>
    </source>
</evidence>
<comment type="subcellular location">
    <subcellularLocation>
        <location evidence="1">Membrane</location>
        <topology evidence="1">Multi-pass membrane protein</topology>
    </subcellularLocation>
</comment>
<keyword evidence="5 6" id="KW-0472">Membrane</keyword>
<name>A0A8S1VS01_9CILI</name>
<keyword evidence="9" id="KW-1185">Reference proteome</keyword>
<feature type="transmembrane region" description="Helical" evidence="6">
    <location>
        <begin position="21"/>
        <end position="46"/>
    </location>
</feature>
<dbReference type="Pfam" id="PF07690">
    <property type="entry name" value="MFS_1"/>
    <property type="match status" value="2"/>
</dbReference>
<accession>A0A8S1VS01</accession>
<comment type="caution">
    <text evidence="8">The sequence shown here is derived from an EMBL/GenBank/DDBJ whole genome shotgun (WGS) entry which is preliminary data.</text>
</comment>
<dbReference type="PROSITE" id="PS00217">
    <property type="entry name" value="SUGAR_TRANSPORT_2"/>
    <property type="match status" value="1"/>
</dbReference>
<proteinExistence type="predicted"/>
<dbReference type="InterPro" id="IPR020846">
    <property type="entry name" value="MFS_dom"/>
</dbReference>
<dbReference type="FunFam" id="1.20.1250.20:FF:000457">
    <property type="entry name" value="Uncharacterized protein"/>
    <property type="match status" value="1"/>
</dbReference>
<organism evidence="8 9">
    <name type="scientific">Paramecium pentaurelia</name>
    <dbReference type="NCBI Taxonomy" id="43138"/>
    <lineage>
        <taxon>Eukaryota</taxon>
        <taxon>Sar</taxon>
        <taxon>Alveolata</taxon>
        <taxon>Ciliophora</taxon>
        <taxon>Intramacronucleata</taxon>
        <taxon>Oligohymenophorea</taxon>
        <taxon>Peniculida</taxon>
        <taxon>Parameciidae</taxon>
        <taxon>Paramecium</taxon>
    </lineage>
</organism>
<feature type="transmembrane region" description="Helical" evidence="6">
    <location>
        <begin position="334"/>
        <end position="352"/>
    </location>
</feature>
<feature type="transmembrane region" description="Helical" evidence="6">
    <location>
        <begin position="86"/>
        <end position="104"/>
    </location>
</feature>
<sequence length="454" mass="52169">MISFDEILEKNIKTGWYQARTLSIIGLQEFCAGLEYLFMSILMTILKEEWNLSQNQVALLSSIFLFGIVLGNFLCAFLADIIGRQITFIIFSGLSVILIFYTSFCDTYKEMLILRFLYGLTFGTLNPLGYVYVTEITEAKYRGRFSYALTLIYILGKIYFVSLCFIFLDDYTSGNWRGLIRFNGIPISIAFILSIFYLTETIRSHLSKGEYEIAIKLIDQQITINGNIDLLLCDSEKNGLISWSKQQKVELLQQEINLYGILSQEYRKVTILLWILYILTNFQEMTIFLLLPFLLQNSNSGFLPMFALYIIEFIFASILYNIIDDTKYGGRIKIIAYSAITLIFSNAILFLFRDTFLYLALFLTKIATRGLFATICIICCESYPVKIRSQGQGIAQAIGKIGVLPSPYLLIPLYFIDPYLPFAVLFTLAIVILIVDCFFKQDKTQKHLEILKNE</sequence>
<dbReference type="EMBL" id="CAJJDO010000069">
    <property type="protein sequence ID" value="CAD8178492.1"/>
    <property type="molecule type" value="Genomic_DNA"/>
</dbReference>
<evidence type="ECO:0000256" key="1">
    <source>
        <dbReference type="ARBA" id="ARBA00004141"/>
    </source>
</evidence>
<dbReference type="PROSITE" id="PS50850">
    <property type="entry name" value="MFS"/>
    <property type="match status" value="1"/>
</dbReference>
<dbReference type="InterPro" id="IPR005829">
    <property type="entry name" value="Sugar_transporter_CS"/>
</dbReference>
<dbReference type="InterPro" id="IPR011701">
    <property type="entry name" value="MFS"/>
</dbReference>
<feature type="transmembrane region" description="Helical" evidence="6">
    <location>
        <begin position="271"/>
        <end position="295"/>
    </location>
</feature>
<evidence type="ECO:0000313" key="9">
    <source>
        <dbReference type="Proteomes" id="UP000689195"/>
    </source>
</evidence>
<gene>
    <name evidence="8" type="ORF">PPENT_87.1.T0690224</name>
</gene>
<feature type="transmembrane region" description="Helical" evidence="6">
    <location>
        <begin position="58"/>
        <end position="79"/>
    </location>
</feature>
<feature type="transmembrane region" description="Helical" evidence="6">
    <location>
        <begin position="180"/>
        <end position="198"/>
    </location>
</feature>
<dbReference type="GO" id="GO:0016020">
    <property type="term" value="C:membrane"/>
    <property type="evidence" value="ECO:0007669"/>
    <property type="project" value="UniProtKB-SubCell"/>
</dbReference>
<evidence type="ECO:0000313" key="8">
    <source>
        <dbReference type="EMBL" id="CAD8178492.1"/>
    </source>
</evidence>
<feature type="transmembrane region" description="Helical" evidence="6">
    <location>
        <begin position="145"/>
        <end position="168"/>
    </location>
</feature>
<keyword evidence="3 6" id="KW-0812">Transmembrane</keyword>